<accession>A0A0F9WCA0</accession>
<organism evidence="2">
    <name type="scientific">marine sediment metagenome</name>
    <dbReference type="NCBI Taxonomy" id="412755"/>
    <lineage>
        <taxon>unclassified sequences</taxon>
        <taxon>metagenomes</taxon>
        <taxon>ecological metagenomes</taxon>
    </lineage>
</organism>
<comment type="caution">
    <text evidence="2">The sequence shown here is derived from an EMBL/GenBank/DDBJ whole genome shotgun (WGS) entry which is preliminary data.</text>
</comment>
<proteinExistence type="predicted"/>
<reference evidence="2" key="1">
    <citation type="journal article" date="2015" name="Nature">
        <title>Complex archaea that bridge the gap between prokaryotes and eukaryotes.</title>
        <authorList>
            <person name="Spang A."/>
            <person name="Saw J.H."/>
            <person name="Jorgensen S.L."/>
            <person name="Zaremba-Niedzwiedzka K."/>
            <person name="Martijn J."/>
            <person name="Lind A.E."/>
            <person name="van Eijk R."/>
            <person name="Schleper C."/>
            <person name="Guy L."/>
            <person name="Ettema T.J."/>
        </authorList>
    </citation>
    <scope>NUCLEOTIDE SEQUENCE</scope>
</reference>
<feature type="compositionally biased region" description="Polar residues" evidence="1">
    <location>
        <begin position="189"/>
        <end position="201"/>
    </location>
</feature>
<sequence length="215" mass="24914">MASETEIINQALGRIGSQRVSDFDDTSEDNLQSVQARLHYAQTRDALLRSHWWRFARTRVRLSPNATAPDFEYSTAFDLPNDFLREWLPPWEDNSEVQGRTRNSYSLEGKQLLSNESTMRLRYVKRVEDVTEFDPLFTEVLVLQLALKFVMPIAEDKVLWRIIYVELWGEPGIKGVMSRVRTMDKQETKTVGQNETPTWNDSRLAGAGNPLKRFS</sequence>
<name>A0A0F9WCA0_9ZZZZ</name>
<evidence type="ECO:0000313" key="2">
    <source>
        <dbReference type="EMBL" id="KKN75803.1"/>
    </source>
</evidence>
<protein>
    <submittedName>
        <fullName evidence="2">Uncharacterized protein</fullName>
    </submittedName>
</protein>
<evidence type="ECO:0000256" key="1">
    <source>
        <dbReference type="SAM" id="MobiDB-lite"/>
    </source>
</evidence>
<gene>
    <name evidence="2" type="ORF">LCGC14_0376790</name>
</gene>
<dbReference type="EMBL" id="LAZR01000303">
    <property type="protein sequence ID" value="KKN75803.1"/>
    <property type="molecule type" value="Genomic_DNA"/>
</dbReference>
<dbReference type="AlphaFoldDB" id="A0A0F9WCA0"/>
<feature type="region of interest" description="Disordered" evidence="1">
    <location>
        <begin position="186"/>
        <end position="215"/>
    </location>
</feature>